<reference evidence="3" key="1">
    <citation type="submission" date="2017-10" db="EMBL/GenBank/DDBJ databases">
        <title>Completed PacBio SMRT sequence of Methylosinus trichosporium OB3b reveals presence of a third large plasmid.</title>
        <authorList>
            <person name="Charles T.C."/>
            <person name="Lynch M.D.J."/>
            <person name="Heil J.R."/>
            <person name="Cheng J."/>
        </authorList>
    </citation>
    <scope>NUCLEOTIDE SEQUENCE [LARGE SCALE GENOMIC DNA]</scope>
    <source>
        <strain evidence="3">OB3b</strain>
    </source>
</reference>
<evidence type="ECO:0000256" key="1">
    <source>
        <dbReference type="SAM" id="Phobius"/>
    </source>
</evidence>
<name>A0A2D2CXV4_METT3</name>
<evidence type="ECO:0000313" key="3">
    <source>
        <dbReference type="Proteomes" id="UP000230709"/>
    </source>
</evidence>
<organism evidence="2 3">
    <name type="scientific">Methylosinus trichosporium (strain ATCC 35070 / NCIMB 11131 / UNIQEM 75 / OB3b)</name>
    <dbReference type="NCBI Taxonomy" id="595536"/>
    <lineage>
        <taxon>Bacteria</taxon>
        <taxon>Pseudomonadati</taxon>
        <taxon>Pseudomonadota</taxon>
        <taxon>Alphaproteobacteria</taxon>
        <taxon>Hyphomicrobiales</taxon>
        <taxon>Methylocystaceae</taxon>
        <taxon>Methylosinus</taxon>
    </lineage>
</organism>
<protein>
    <submittedName>
        <fullName evidence="2">Uncharacterized protein</fullName>
    </submittedName>
</protein>
<dbReference type="Proteomes" id="UP000230709">
    <property type="component" value="Chromosome"/>
</dbReference>
<dbReference type="AlphaFoldDB" id="A0A2D2CXV4"/>
<feature type="transmembrane region" description="Helical" evidence="1">
    <location>
        <begin position="88"/>
        <end position="111"/>
    </location>
</feature>
<keyword evidence="1" id="KW-0812">Transmembrane</keyword>
<keyword evidence="1" id="KW-1133">Transmembrane helix</keyword>
<evidence type="ECO:0000313" key="2">
    <source>
        <dbReference type="EMBL" id="ATQ67581.1"/>
    </source>
</evidence>
<proteinExistence type="predicted"/>
<sequence length="188" mass="20905">MDELKQRLSRAFWFALAVLFLIESWLWDNVKLALVWLAHASGLKDLEPRARAFIGGLSPVATLAVFTVPAITIFPLKLMAVAAIAHGHVLMGLCVIFAAKTLALGVTSFLFDASREKLMQIAWFARLYALVLRVSAWAHGLVDPVRQRLREARAYVAARLSAAFGEGRSQFFRRVALLRAMVKRRGAS</sequence>
<dbReference type="KEGG" id="mtw:CQW49_06525"/>
<gene>
    <name evidence="2" type="ORF">CQW49_06525</name>
</gene>
<feature type="transmembrane region" description="Helical" evidence="1">
    <location>
        <begin position="50"/>
        <end position="76"/>
    </location>
</feature>
<dbReference type="RefSeq" id="WP_003611364.1">
    <property type="nucleotide sequence ID" value="NZ_ADVE02000001.1"/>
</dbReference>
<keyword evidence="3" id="KW-1185">Reference proteome</keyword>
<accession>A0A2D2CXV4</accession>
<dbReference type="EMBL" id="CP023737">
    <property type="protein sequence ID" value="ATQ67581.1"/>
    <property type="molecule type" value="Genomic_DNA"/>
</dbReference>
<keyword evidence="1" id="KW-0472">Membrane</keyword>
<dbReference type="STRING" id="595536.GCA_000178815_03853"/>